<protein>
    <submittedName>
        <fullName evidence="2">ROK family protein</fullName>
    </submittedName>
</protein>
<proteinExistence type="inferred from homology"/>
<keyword evidence="3" id="KW-1185">Reference proteome</keyword>
<dbReference type="SUPFAM" id="SSF53067">
    <property type="entry name" value="Actin-like ATPase domain"/>
    <property type="match status" value="1"/>
</dbReference>
<dbReference type="RefSeq" id="WP_376977134.1">
    <property type="nucleotide sequence ID" value="NZ_JBHLSV010000001.1"/>
</dbReference>
<dbReference type="InterPro" id="IPR043129">
    <property type="entry name" value="ATPase_NBD"/>
</dbReference>
<dbReference type="Proteomes" id="UP001589793">
    <property type="component" value="Unassembled WGS sequence"/>
</dbReference>
<dbReference type="Pfam" id="PF00480">
    <property type="entry name" value="ROK"/>
    <property type="match status" value="1"/>
</dbReference>
<dbReference type="PANTHER" id="PTHR18964:SF149">
    <property type="entry name" value="BIFUNCTIONAL UDP-N-ACETYLGLUCOSAMINE 2-EPIMERASE_N-ACETYLMANNOSAMINE KINASE"/>
    <property type="match status" value="1"/>
</dbReference>
<evidence type="ECO:0000256" key="1">
    <source>
        <dbReference type="ARBA" id="ARBA00006479"/>
    </source>
</evidence>
<name>A0ABV6R5X2_9MICO</name>
<comment type="similarity">
    <text evidence="1">Belongs to the ROK (NagC/XylR) family.</text>
</comment>
<organism evidence="2 3">
    <name type="scientific">Brachybacterium hainanense</name>
    <dbReference type="NCBI Taxonomy" id="1541174"/>
    <lineage>
        <taxon>Bacteria</taxon>
        <taxon>Bacillati</taxon>
        <taxon>Actinomycetota</taxon>
        <taxon>Actinomycetes</taxon>
        <taxon>Micrococcales</taxon>
        <taxon>Dermabacteraceae</taxon>
        <taxon>Brachybacterium</taxon>
    </lineage>
</organism>
<dbReference type="EMBL" id="JBHLSV010000001">
    <property type="protein sequence ID" value="MFC0672379.1"/>
    <property type="molecule type" value="Genomic_DNA"/>
</dbReference>
<dbReference type="Gene3D" id="3.30.420.40">
    <property type="match status" value="2"/>
</dbReference>
<comment type="caution">
    <text evidence="2">The sequence shown here is derived from an EMBL/GenBank/DDBJ whole genome shotgun (WGS) entry which is preliminary data.</text>
</comment>
<dbReference type="PANTHER" id="PTHR18964">
    <property type="entry name" value="ROK (REPRESSOR, ORF, KINASE) FAMILY"/>
    <property type="match status" value="1"/>
</dbReference>
<evidence type="ECO:0000313" key="2">
    <source>
        <dbReference type="EMBL" id="MFC0672379.1"/>
    </source>
</evidence>
<dbReference type="InterPro" id="IPR000600">
    <property type="entry name" value="ROK"/>
</dbReference>
<sequence>MSTPAPLAPDVVIGVDVGGTRMKLGLIGPSGELGLQVSLPTPDAPGQVVSSLAAGVASLRARAGLAEHTPVGVVVPGVLDEHAGVVELAVNLGWEDLPIRALLEEALPGPVAVGHDVRAGALAEATWGAGRLLRRRADHDDRTHGVDAPTDLVFVPIGTGVAAAVVHEGRLLGDRYAGEIGQLQVLEPVTGARMRLEAVASASAISRRYAEATGTDAALAISAHDVVDLAREGERAAEEILFGALDTLSQALATIISGIGPVPIVIGGGLAEGGDIVLAPLRGSIAPRLGAIPAPPIVPATLGMWAGCRGAGLLAQRARAAVLTGTQA</sequence>
<reference evidence="2 3" key="1">
    <citation type="submission" date="2024-09" db="EMBL/GenBank/DDBJ databases">
        <authorList>
            <person name="Sun Q."/>
            <person name="Mori K."/>
        </authorList>
    </citation>
    <scope>NUCLEOTIDE SEQUENCE [LARGE SCALE GENOMIC DNA]</scope>
    <source>
        <strain evidence="2 3">CICC 10874</strain>
    </source>
</reference>
<accession>A0ABV6R5X2</accession>
<gene>
    <name evidence="2" type="ORF">ACFFF6_00260</name>
</gene>
<evidence type="ECO:0000313" key="3">
    <source>
        <dbReference type="Proteomes" id="UP001589793"/>
    </source>
</evidence>